<dbReference type="InterPro" id="IPR020843">
    <property type="entry name" value="ER"/>
</dbReference>
<dbReference type="PANTHER" id="PTHR43677:SF4">
    <property type="entry name" value="QUINONE OXIDOREDUCTASE-LIKE PROTEIN 2"/>
    <property type="match status" value="1"/>
</dbReference>
<dbReference type="SUPFAM" id="SSF51735">
    <property type="entry name" value="NAD(P)-binding Rossmann-fold domains"/>
    <property type="match status" value="1"/>
</dbReference>
<evidence type="ECO:0000259" key="1">
    <source>
        <dbReference type="SMART" id="SM00829"/>
    </source>
</evidence>
<reference evidence="3" key="1">
    <citation type="submission" date="2016-11" db="EMBL/GenBank/DDBJ databases">
        <authorList>
            <person name="Varghese N."/>
            <person name="Submissions S."/>
        </authorList>
    </citation>
    <scope>NUCLEOTIDE SEQUENCE [LARGE SCALE GENOMIC DNA]</scope>
    <source>
        <strain evidence="3">DSM 17539</strain>
    </source>
</reference>
<dbReference type="Pfam" id="PF00107">
    <property type="entry name" value="ADH_zinc_N"/>
    <property type="match status" value="1"/>
</dbReference>
<organism evidence="2 3">
    <name type="scientific">Arenibacter palladensis</name>
    <dbReference type="NCBI Taxonomy" id="237373"/>
    <lineage>
        <taxon>Bacteria</taxon>
        <taxon>Pseudomonadati</taxon>
        <taxon>Bacteroidota</taxon>
        <taxon>Flavobacteriia</taxon>
        <taxon>Flavobacteriales</taxon>
        <taxon>Flavobacteriaceae</taxon>
        <taxon>Arenibacter</taxon>
    </lineage>
</organism>
<dbReference type="InterPro" id="IPR011032">
    <property type="entry name" value="GroES-like_sf"/>
</dbReference>
<dbReference type="Gene3D" id="3.40.50.720">
    <property type="entry name" value="NAD(P)-binding Rossmann-like Domain"/>
    <property type="match status" value="1"/>
</dbReference>
<dbReference type="PANTHER" id="PTHR43677">
    <property type="entry name" value="SHORT-CHAIN DEHYDROGENASE/REDUCTASE"/>
    <property type="match status" value="1"/>
</dbReference>
<keyword evidence="3" id="KW-1185">Reference proteome</keyword>
<dbReference type="AlphaFoldDB" id="A0A1M5EFY3"/>
<dbReference type="EMBL" id="FQUX01000007">
    <property type="protein sequence ID" value="SHF78203.1"/>
    <property type="molecule type" value="Genomic_DNA"/>
</dbReference>
<dbReference type="InterPro" id="IPR036291">
    <property type="entry name" value="NAD(P)-bd_dom_sf"/>
</dbReference>
<evidence type="ECO:0000313" key="3">
    <source>
        <dbReference type="Proteomes" id="UP000184406"/>
    </source>
</evidence>
<proteinExistence type="predicted"/>
<dbReference type="OrthoDB" id="9787435at2"/>
<gene>
    <name evidence="2" type="ORF">SAMN03080594_107120</name>
</gene>
<name>A0A1M5EFY3_9FLAO</name>
<dbReference type="InterPro" id="IPR013149">
    <property type="entry name" value="ADH-like_C"/>
</dbReference>
<dbReference type="InterPro" id="IPR013154">
    <property type="entry name" value="ADH-like_N"/>
</dbReference>
<accession>A0A1M5EFY3</accession>
<dbReference type="Proteomes" id="UP000184406">
    <property type="component" value="Unassembled WGS sequence"/>
</dbReference>
<dbReference type="SUPFAM" id="SSF50129">
    <property type="entry name" value="GroES-like"/>
    <property type="match status" value="1"/>
</dbReference>
<dbReference type="SMART" id="SM00829">
    <property type="entry name" value="PKS_ER"/>
    <property type="match status" value="1"/>
</dbReference>
<dbReference type="Pfam" id="PF08240">
    <property type="entry name" value="ADH_N"/>
    <property type="match status" value="1"/>
</dbReference>
<dbReference type="RefSeq" id="WP_072863949.1">
    <property type="nucleotide sequence ID" value="NZ_FQUX01000007.1"/>
</dbReference>
<dbReference type="Gene3D" id="3.90.180.10">
    <property type="entry name" value="Medium-chain alcohol dehydrogenases, catalytic domain"/>
    <property type="match status" value="1"/>
</dbReference>
<evidence type="ECO:0000313" key="2">
    <source>
        <dbReference type="EMBL" id="SHF78203.1"/>
    </source>
</evidence>
<feature type="domain" description="Enoyl reductase (ER)" evidence="1">
    <location>
        <begin position="10"/>
        <end position="337"/>
    </location>
</feature>
<protein>
    <submittedName>
        <fullName evidence="2">NADPH2:quinone reductase</fullName>
    </submittedName>
</protein>
<dbReference type="InterPro" id="IPR051397">
    <property type="entry name" value="Zn-ADH-like_protein"/>
</dbReference>
<dbReference type="GO" id="GO:0016491">
    <property type="term" value="F:oxidoreductase activity"/>
    <property type="evidence" value="ECO:0007669"/>
    <property type="project" value="InterPro"/>
</dbReference>
<sequence length="339" mass="36674">MKAVYLVKYGKSDTAFEIREVEIPVVSNDQVLIKVEAFGINFADVMARLGLYKGAPPLPALLGYEVVGHVEKCGSNVQDIKVGDRVSAITRFGGYAEYAVAQKEVANIIPESMSVGTAVALATQYTTAYFLSHTMANIQEGDKVLVHAAAGGVGTALVQMALHKKCLVFGTCSSLDKMDYLRKNGVHHPINYLEKDFASEIKTILGTGGLDVIFDPVGGLSVSKGYKLLTAGGRLVSYGVSSMNKTKSIFGKIRVLAQFGIYHPLQFLSNSRGMIGVNMLKLGEENPEKVANAMKAVINLAQKGIIKPFVGGEYKVDQMAEAHEYLESRKSMGKIVVKW</sequence>